<dbReference type="Gene3D" id="1.10.10.60">
    <property type="entry name" value="Homeodomain-like"/>
    <property type="match status" value="2"/>
</dbReference>
<name>A0A3S9AAL7_9BACL</name>
<keyword evidence="1" id="KW-0805">Transcription regulation</keyword>
<dbReference type="Gene3D" id="2.60.120.10">
    <property type="entry name" value="Jelly Rolls"/>
    <property type="match status" value="1"/>
</dbReference>
<evidence type="ECO:0000256" key="2">
    <source>
        <dbReference type="ARBA" id="ARBA00023125"/>
    </source>
</evidence>
<keyword evidence="6" id="KW-1185">Reference proteome</keyword>
<dbReference type="InterPro" id="IPR018060">
    <property type="entry name" value="HTH_AraC"/>
</dbReference>
<dbReference type="PANTHER" id="PTHR43280">
    <property type="entry name" value="ARAC-FAMILY TRANSCRIPTIONAL REGULATOR"/>
    <property type="match status" value="1"/>
</dbReference>
<proteinExistence type="predicted"/>
<keyword evidence="3" id="KW-0804">Transcription</keyword>
<evidence type="ECO:0000313" key="6">
    <source>
        <dbReference type="Proteomes" id="UP000272528"/>
    </source>
</evidence>
<dbReference type="GO" id="GO:0003700">
    <property type="term" value="F:DNA-binding transcription factor activity"/>
    <property type="evidence" value="ECO:0007669"/>
    <property type="project" value="InterPro"/>
</dbReference>
<dbReference type="Pfam" id="PF12833">
    <property type="entry name" value="HTH_18"/>
    <property type="match status" value="1"/>
</dbReference>
<dbReference type="GO" id="GO:0043565">
    <property type="term" value="F:sequence-specific DNA binding"/>
    <property type="evidence" value="ECO:0007669"/>
    <property type="project" value="InterPro"/>
</dbReference>
<dbReference type="InterPro" id="IPR009057">
    <property type="entry name" value="Homeodomain-like_sf"/>
</dbReference>
<organism evidence="5 6">
    <name type="scientific">Paenibacillus albus</name>
    <dbReference type="NCBI Taxonomy" id="2495582"/>
    <lineage>
        <taxon>Bacteria</taxon>
        <taxon>Bacillati</taxon>
        <taxon>Bacillota</taxon>
        <taxon>Bacilli</taxon>
        <taxon>Bacillales</taxon>
        <taxon>Paenibacillaceae</taxon>
        <taxon>Paenibacillus</taxon>
    </lineage>
</organism>
<reference evidence="6" key="1">
    <citation type="submission" date="2018-12" db="EMBL/GenBank/DDBJ databases">
        <title>Genome sequence of Peanibacillus sp.</title>
        <authorList>
            <person name="Subramani G."/>
            <person name="Srinivasan S."/>
            <person name="Kim M.K."/>
        </authorList>
    </citation>
    <scope>NUCLEOTIDE SEQUENCE [LARGE SCALE GENOMIC DNA]</scope>
    <source>
        <strain evidence="6">18JY67-1</strain>
    </source>
</reference>
<feature type="domain" description="HTH araC/xylS-type" evidence="4">
    <location>
        <begin position="181"/>
        <end position="279"/>
    </location>
</feature>
<dbReference type="InterPro" id="IPR014710">
    <property type="entry name" value="RmlC-like_jellyroll"/>
</dbReference>
<sequence length="292" mass="33706">MTKVPLHHHPLPEHAAELYFHPPYITLAHLFHAPSQWDIQSRMLSSYQLQYALEGAASYTIEGQTFITRRGDLIYHSPQQVHEVHTIPNETYICISILFDFGEIPYPVEQLLGSKRYLGNFAGHPIETMLTQLITHYQQPGLAHHAQCQGLLMRILGELSGWKQEQETRTDPQHKIKTKMVLIRNYIANNYNQNIQHHELEQLSGLSRNYIIRKFRDAFGITPFDYLTRVRIERAKELAIQTSLSISEIANAVGYSDVHTFGRMFKKKLGTSFSQFCSSMVTDRIGRINENN</sequence>
<dbReference type="OrthoDB" id="9807321at2"/>
<dbReference type="Pfam" id="PF02311">
    <property type="entry name" value="AraC_binding"/>
    <property type="match status" value="1"/>
</dbReference>
<dbReference type="SUPFAM" id="SSF46689">
    <property type="entry name" value="Homeodomain-like"/>
    <property type="match status" value="2"/>
</dbReference>
<evidence type="ECO:0000256" key="3">
    <source>
        <dbReference type="ARBA" id="ARBA00023163"/>
    </source>
</evidence>
<evidence type="ECO:0000256" key="1">
    <source>
        <dbReference type="ARBA" id="ARBA00023015"/>
    </source>
</evidence>
<dbReference type="InterPro" id="IPR003313">
    <property type="entry name" value="AraC-bd"/>
</dbReference>
<dbReference type="RefSeq" id="WP_126018740.1">
    <property type="nucleotide sequence ID" value="NZ_CP034437.1"/>
</dbReference>
<dbReference type="AlphaFoldDB" id="A0A3S9AAL7"/>
<dbReference type="KEGG" id="palb:EJC50_25990"/>
<dbReference type="Proteomes" id="UP000272528">
    <property type="component" value="Chromosome"/>
</dbReference>
<dbReference type="SUPFAM" id="SSF51215">
    <property type="entry name" value="Regulatory protein AraC"/>
    <property type="match status" value="1"/>
</dbReference>
<evidence type="ECO:0000259" key="4">
    <source>
        <dbReference type="PROSITE" id="PS01124"/>
    </source>
</evidence>
<dbReference type="PANTHER" id="PTHR43280:SF2">
    <property type="entry name" value="HTH-TYPE TRANSCRIPTIONAL REGULATOR EXSA"/>
    <property type="match status" value="1"/>
</dbReference>
<evidence type="ECO:0000313" key="5">
    <source>
        <dbReference type="EMBL" id="AZN42754.1"/>
    </source>
</evidence>
<accession>A0A3S9AAL7</accession>
<dbReference type="EMBL" id="CP034437">
    <property type="protein sequence ID" value="AZN42754.1"/>
    <property type="molecule type" value="Genomic_DNA"/>
</dbReference>
<dbReference type="InterPro" id="IPR037923">
    <property type="entry name" value="HTH-like"/>
</dbReference>
<gene>
    <name evidence="5" type="ORF">EJC50_25990</name>
</gene>
<keyword evidence="2" id="KW-0238">DNA-binding</keyword>
<protein>
    <submittedName>
        <fullName evidence="5">AraC family transcriptional regulator</fullName>
    </submittedName>
</protein>
<dbReference type="SMART" id="SM00342">
    <property type="entry name" value="HTH_ARAC"/>
    <property type="match status" value="1"/>
</dbReference>
<dbReference type="PROSITE" id="PS01124">
    <property type="entry name" value="HTH_ARAC_FAMILY_2"/>
    <property type="match status" value="1"/>
</dbReference>